<protein>
    <submittedName>
        <fullName evidence="1">Uncharacterized protein</fullName>
    </submittedName>
</protein>
<dbReference type="RefSeq" id="YP_009821565.1">
    <property type="nucleotide sequence ID" value="NC_048176.1"/>
</dbReference>
<organism evidence="1 2">
    <name type="scientific">Gordonia phage GodonK</name>
    <dbReference type="NCBI Taxonomy" id="2562192"/>
    <lineage>
        <taxon>Viruses</taxon>
        <taxon>Duplodnaviria</taxon>
        <taxon>Heunggongvirae</taxon>
        <taxon>Uroviricota</taxon>
        <taxon>Caudoviricetes</taxon>
        <taxon>Godonkavirus</taxon>
        <taxon>Godonkavirus godonK</taxon>
    </lineage>
</organism>
<gene>
    <name evidence="1" type="primary">212</name>
    <name evidence="1" type="ORF">SEA_GODONK_212</name>
</gene>
<evidence type="ECO:0000313" key="1">
    <source>
        <dbReference type="EMBL" id="QBZ72800.1"/>
    </source>
</evidence>
<keyword evidence="2" id="KW-1185">Reference proteome</keyword>
<sequence length="119" mass="13918">MIHTWRKFLESRGVLFDWTRAKPYEMYADRQGDYWLTRECTTNRGTGVQYRVLKIGPDWYVDDSDRAWTTVSRMTRQNFSAYAPFTPLSDKDLASELQYGGAPAVVKTALRVVQRKRLS</sequence>
<dbReference type="Proteomes" id="UP000297070">
    <property type="component" value="Segment"/>
</dbReference>
<dbReference type="EMBL" id="MK620899">
    <property type="protein sequence ID" value="QBZ72800.1"/>
    <property type="molecule type" value="Genomic_DNA"/>
</dbReference>
<dbReference type="KEGG" id="vg:55013048"/>
<reference evidence="1 2" key="1">
    <citation type="submission" date="2019-03" db="EMBL/GenBank/DDBJ databases">
        <authorList>
            <person name="Douthitt C."/>
            <person name="D'Elia T."/>
            <person name="Bockoras C."/>
            <person name="Boss C."/>
            <person name="Clemons M."/>
            <person name="Green W."/>
            <person name="Harel H."/>
            <person name="Larralde J."/>
            <person name="Lopez M."/>
            <person name="Magana D."/>
            <person name="Miguel M."/>
            <person name="Muschweck L."/>
            <person name="Olivos K."/>
            <person name="Racette D."/>
            <person name="Reynolds M."/>
            <person name="Ru Y."/>
            <person name="Santana M."/>
            <person name="Simon R."/>
            <person name="Smotrilla K."/>
            <person name="Sufficool B."/>
            <person name="Tamayo B."/>
            <person name="Tirado E."/>
            <person name="Vajanyi M."/>
            <person name="Weger M."/>
            <person name="Wehr A."/>
            <person name="Whitaker K."/>
            <person name="Garlena R.A."/>
            <person name="Russell D.A."/>
            <person name="Pope W.H."/>
            <person name="Jacobs-Sera D."/>
            <person name="Hatfull G.F."/>
        </authorList>
    </citation>
    <scope>NUCLEOTIDE SEQUENCE [LARGE SCALE GENOMIC DNA]</scope>
</reference>
<accession>A0A4D6E2A0</accession>
<evidence type="ECO:0000313" key="2">
    <source>
        <dbReference type="Proteomes" id="UP000297070"/>
    </source>
</evidence>
<name>A0A4D6E2A0_9CAUD</name>
<proteinExistence type="predicted"/>
<dbReference type="GeneID" id="55013048"/>